<comment type="subcellular location">
    <subcellularLocation>
        <location evidence="1">Cell envelope</location>
    </subcellularLocation>
</comment>
<dbReference type="AlphaFoldDB" id="A0A7T1ALR4"/>
<dbReference type="InterPro" id="IPR042229">
    <property type="entry name" value="Listeria/Bacterioides_rpt_sf"/>
</dbReference>
<dbReference type="InterPro" id="IPR013378">
    <property type="entry name" value="InlB-like_B-rpt"/>
</dbReference>
<evidence type="ECO:0000313" key="4">
    <source>
        <dbReference type="Proteomes" id="UP000594463"/>
    </source>
</evidence>
<dbReference type="InterPro" id="IPR013783">
    <property type="entry name" value="Ig-like_fold"/>
</dbReference>
<feature type="domain" description="PKD" evidence="2">
    <location>
        <begin position="256"/>
        <end position="313"/>
    </location>
</feature>
<dbReference type="EMBL" id="CP065383">
    <property type="protein sequence ID" value="QPM68253.1"/>
    <property type="molecule type" value="Genomic_DNA"/>
</dbReference>
<sequence length="864" mass="92523">MNRKKLWFLVLTTIVLASLVSGCIGGGQFGAPSTDSSVTIKGVVVAPDNNCFTDTCANPSIIEGDPLPNADIILKGDTHTLTGKTDCAGNYQISGLADDGYVLYANRGEVWVKKAISPVTGDGGEANYLTTAQVILWEVIESSSPGSIPIKDIPTVIPFDGIPQNFIDAVKAALADCRDAQQDKTVIGLAKEIAIANFGAPSYCVVPDSSPQTFPSPAPQPSPDCPIPTAKIGVPQSVEGSDGEFKFDASGSIAGGDDLTITNYKWDFGDGVTLETTEPIVQHQYSETGTYQVTLVVVNSCGSSSASVGVSVTYQKTITYTLTTNVSPKGSGTVSGAGIYSAGSSAEVTATPAAGYKFDHWEGDLTGNTNPDSITMNSNKSVTAVFVPVNYTLTITIVGEGSVTKEPLVFKRSKKAKGPDVSTWPAGTIVQLAANPANGWSFAGWSEDLTGANNPENITMNSNKRVTVTFNENATYNVFYDANGGTGAPTDPSSPYFAGVTVTVVSGDPTRDNYTFAGWLYNGTTYTAGQTFQMPANNVTLVAQWTQDNQYTVTYDANGGTGAPTDPSSPYFAGVTVTVVSGDPTRDNYTFAGWLYNGTTYTAGQTFQMPANNVTLVAQWTENVCTPADITGFTVTSECSCPEYQSRCVDCENCKECTITISNVSATGTEPIQYNYGYKKAGSSDYSMSGWTTVNGYTFTDIEECNSRTYDVIVKVKSDCSTSDFDDSLTKPITLDGGQCEKCCKFDFFSGGGNQKAKWDFGWDLSSRVKVQFQIKNVCQHERINLKVEVYKKVKHGNWVLHGTDNTTFTNMEPNSGGNITRNSEWESTTITGWELGYSYEIKFTITEAQGYCSGYSQTVERDF</sequence>
<dbReference type="CDD" id="cd00146">
    <property type="entry name" value="PKD"/>
    <property type="match status" value="1"/>
</dbReference>
<evidence type="ECO:0000313" key="3">
    <source>
        <dbReference type="EMBL" id="QPM68253.1"/>
    </source>
</evidence>
<dbReference type="GO" id="GO:0030313">
    <property type="term" value="C:cell envelope"/>
    <property type="evidence" value="ECO:0007669"/>
    <property type="project" value="UniProtKB-SubCell"/>
</dbReference>
<dbReference type="RefSeq" id="WP_218110766.1">
    <property type="nucleotide sequence ID" value="NZ_CP065383.1"/>
</dbReference>
<dbReference type="InterPro" id="IPR035986">
    <property type="entry name" value="PKD_dom_sf"/>
</dbReference>
<dbReference type="Proteomes" id="UP000594463">
    <property type="component" value="Chromosome"/>
</dbReference>
<dbReference type="Pfam" id="PF18998">
    <property type="entry name" value="Flg_new_2"/>
    <property type="match status" value="2"/>
</dbReference>
<evidence type="ECO:0000256" key="1">
    <source>
        <dbReference type="ARBA" id="ARBA00004196"/>
    </source>
</evidence>
<dbReference type="Pfam" id="PF18911">
    <property type="entry name" value="PKD_4"/>
    <property type="match status" value="1"/>
</dbReference>
<dbReference type="Gene3D" id="2.60.40.4270">
    <property type="entry name" value="Listeria-Bacteroides repeat domain"/>
    <property type="match status" value="2"/>
</dbReference>
<accession>A0A7T1ALR4</accession>
<dbReference type="PROSITE" id="PS51257">
    <property type="entry name" value="PROKAR_LIPOPROTEIN"/>
    <property type="match status" value="1"/>
</dbReference>
<keyword evidence="4" id="KW-1185">Reference proteome</keyword>
<dbReference type="InterPro" id="IPR008969">
    <property type="entry name" value="CarboxyPept-like_regulatory"/>
</dbReference>
<organism evidence="3 4">
    <name type="scientific">Atribacter laminatus</name>
    <dbReference type="NCBI Taxonomy" id="2847778"/>
    <lineage>
        <taxon>Bacteria</taxon>
        <taxon>Pseudomonadati</taxon>
        <taxon>Atribacterota</taxon>
        <taxon>Atribacteria</taxon>
        <taxon>Atribacterales</taxon>
        <taxon>Atribacteraceae</taxon>
        <taxon>Atribacter</taxon>
    </lineage>
</organism>
<gene>
    <name evidence="3" type="primary">inlA</name>
    <name evidence="3" type="ORF">RT761_01470</name>
</gene>
<dbReference type="InterPro" id="IPR000601">
    <property type="entry name" value="PKD_dom"/>
</dbReference>
<proteinExistence type="predicted"/>
<dbReference type="Gene3D" id="2.60.40.10">
    <property type="entry name" value="Immunoglobulins"/>
    <property type="match status" value="1"/>
</dbReference>
<dbReference type="PROSITE" id="PS50093">
    <property type="entry name" value="PKD"/>
    <property type="match status" value="1"/>
</dbReference>
<evidence type="ECO:0000259" key="2">
    <source>
        <dbReference type="PROSITE" id="PS50093"/>
    </source>
</evidence>
<dbReference type="InterPro" id="IPR022409">
    <property type="entry name" value="PKD/Chitinase_dom"/>
</dbReference>
<dbReference type="SUPFAM" id="SSF49299">
    <property type="entry name" value="PKD domain"/>
    <property type="match status" value="1"/>
</dbReference>
<dbReference type="SUPFAM" id="SSF49464">
    <property type="entry name" value="Carboxypeptidase regulatory domain-like"/>
    <property type="match status" value="1"/>
</dbReference>
<protein>
    <submittedName>
        <fullName evidence="3">Internalin-A</fullName>
    </submittedName>
</protein>
<name>A0A7T1ALR4_ATRLM</name>
<dbReference type="NCBIfam" id="TIGR02543">
    <property type="entry name" value="List_Bact_rpt"/>
    <property type="match status" value="2"/>
</dbReference>
<dbReference type="SMART" id="SM00089">
    <property type="entry name" value="PKD"/>
    <property type="match status" value="1"/>
</dbReference>
<dbReference type="KEGG" id="alam:RT761_01470"/>
<dbReference type="InterPro" id="IPR044060">
    <property type="entry name" value="Bacterial_rp_domain"/>
</dbReference>
<reference evidence="3 4" key="1">
    <citation type="journal article" date="2021" name="Nat. Commun.">
        <title>Isolation of a member of the candidate phylum Atribacteria reveals a unique cell membrane structure.</title>
        <authorList>
            <person name="Taiki K."/>
            <person name="Nobu M.K."/>
            <person name="Kusada H."/>
            <person name="Meng X.-Y."/>
            <person name="Hosoki N."/>
            <person name="Uematsu K."/>
            <person name="Yoshioka H."/>
            <person name="Kamagata Y."/>
            <person name="Tamaki H."/>
        </authorList>
    </citation>
    <scope>NUCLEOTIDE SEQUENCE [LARGE SCALE GENOMIC DNA]</scope>
    <source>
        <strain evidence="3 4">RT761</strain>
    </source>
</reference>
<dbReference type="Pfam" id="PF09479">
    <property type="entry name" value="Flg_new"/>
    <property type="match status" value="2"/>
</dbReference>